<feature type="compositionally biased region" description="Polar residues" evidence="5">
    <location>
        <begin position="37"/>
        <end position="62"/>
    </location>
</feature>
<evidence type="ECO:0000256" key="4">
    <source>
        <dbReference type="ARBA" id="ARBA00023242"/>
    </source>
</evidence>
<gene>
    <name evidence="7" type="ORF">B0I71DRAFT_126208</name>
    <name evidence="6" type="ORF">YALI1_F04594g</name>
</gene>
<evidence type="ECO:0000256" key="1">
    <source>
        <dbReference type="ARBA" id="ARBA00004123"/>
    </source>
</evidence>
<dbReference type="InterPro" id="IPR007811">
    <property type="entry name" value="RPC4"/>
</dbReference>
<proteinExistence type="predicted"/>
<dbReference type="Pfam" id="PF05132">
    <property type="entry name" value="RNA_pol_Rpc4"/>
    <property type="match status" value="1"/>
</dbReference>
<dbReference type="KEGG" id="yli:2907752"/>
<dbReference type="GO" id="GO:0005666">
    <property type="term" value="C:RNA polymerase III complex"/>
    <property type="evidence" value="ECO:0007669"/>
    <property type="project" value="InterPro"/>
</dbReference>
<sequence>MVKKEQTDSADTSGTPASTPRRSTRLDSLSTRPGVISGSSPLSRNVTPSPSTSGTPRASTPASGLKFKPKNVARRTKAERDADAPVVKEEPVRNSRSDRGGRGGRGGARGGASGGAMGRGRGKFDNIVTSQAQGPLAAPPAGYGSTGGGWGGRGTTSAGFSRVGGGRDSHSPLIRSQSPQVKSEEGEDGTPVPGSSNGRSREATVDLHDMHDMAISMGEQKPIPGHIEQYFPIRIDKQDLESVSATAAGFSSLSVKDSLLNMVEEENSSGIIDTPKEILEVSRALEQGRYMAPEQVDEARRAVIDSVNISKEFGLGGSDTTEMEQKLYLFQLPPIIPSFQAAEKEQVDVDIEDSEGDREKEKDNEEEDNDVEIVAKDTVESDEPSIPSLPEGQVGNLRLHKSGKLTMVIGDIVMDVTQGVPAKFLQDIVVCSAEEKQAYLIGQVKRKMVVTPKLDELL</sequence>
<evidence type="ECO:0000256" key="5">
    <source>
        <dbReference type="SAM" id="MobiDB-lite"/>
    </source>
</evidence>
<dbReference type="GO" id="GO:0042797">
    <property type="term" value="P:tRNA transcription by RNA polymerase III"/>
    <property type="evidence" value="ECO:0007669"/>
    <property type="project" value="TreeGrafter"/>
</dbReference>
<dbReference type="EMBL" id="KZ857324">
    <property type="protein sequence ID" value="RDW29230.1"/>
    <property type="molecule type" value="Genomic_DNA"/>
</dbReference>
<keyword evidence="2" id="KW-0240">DNA-directed RNA polymerase</keyword>
<protein>
    <submittedName>
        <fullName evidence="7">RNA polymerase III RPC4-domain-containing protein</fullName>
    </submittedName>
</protein>
<dbReference type="AlphaFoldDB" id="A0A1D8NLR8"/>
<dbReference type="VEuPathDB" id="FungiDB:YALI1_F04594g"/>
<keyword evidence="3" id="KW-0804">Transcription</keyword>
<dbReference type="Proteomes" id="UP000256601">
    <property type="component" value="Unassembled WGS sequence"/>
</dbReference>
<evidence type="ECO:0000256" key="3">
    <source>
        <dbReference type="ARBA" id="ARBA00023163"/>
    </source>
</evidence>
<organism evidence="6 8">
    <name type="scientific">Yarrowia lipolytica</name>
    <name type="common">Candida lipolytica</name>
    <dbReference type="NCBI Taxonomy" id="4952"/>
    <lineage>
        <taxon>Eukaryota</taxon>
        <taxon>Fungi</taxon>
        <taxon>Dikarya</taxon>
        <taxon>Ascomycota</taxon>
        <taxon>Saccharomycotina</taxon>
        <taxon>Dipodascomycetes</taxon>
        <taxon>Dipodascales</taxon>
        <taxon>Dipodascales incertae sedis</taxon>
        <taxon>Yarrowia</taxon>
    </lineage>
</organism>
<name>A0A1D8NLR8_YARLL</name>
<dbReference type="Proteomes" id="UP000182444">
    <property type="component" value="Chromosome 1F"/>
</dbReference>
<dbReference type="GO" id="GO:0003677">
    <property type="term" value="F:DNA binding"/>
    <property type="evidence" value="ECO:0007669"/>
    <property type="project" value="InterPro"/>
</dbReference>
<comment type="subcellular location">
    <subcellularLocation>
        <location evidence="1">Nucleus</location>
    </subcellularLocation>
</comment>
<keyword evidence="4" id="KW-0539">Nucleus</keyword>
<evidence type="ECO:0000313" key="9">
    <source>
        <dbReference type="Proteomes" id="UP000256601"/>
    </source>
</evidence>
<dbReference type="eggNOG" id="KOG3122">
    <property type="taxonomic scope" value="Eukaryota"/>
</dbReference>
<dbReference type="VEuPathDB" id="FungiDB:YALI0_F03300g"/>
<dbReference type="PANTHER" id="PTHR13408:SF0">
    <property type="entry name" value="DNA-DIRECTED RNA POLYMERASE III SUBUNIT RPC4"/>
    <property type="match status" value="1"/>
</dbReference>
<feature type="region of interest" description="Disordered" evidence="5">
    <location>
        <begin position="1"/>
        <end position="201"/>
    </location>
</feature>
<evidence type="ECO:0000256" key="2">
    <source>
        <dbReference type="ARBA" id="ARBA00022478"/>
    </source>
</evidence>
<evidence type="ECO:0000313" key="7">
    <source>
        <dbReference type="EMBL" id="RDW29230.1"/>
    </source>
</evidence>
<dbReference type="GeneID" id="2907752"/>
<dbReference type="OMA" id="NNYAGTH"/>
<feature type="compositionally biased region" description="Gly residues" evidence="5">
    <location>
        <begin position="144"/>
        <end position="154"/>
    </location>
</feature>
<feature type="compositionally biased region" description="Gly residues" evidence="5">
    <location>
        <begin position="103"/>
        <end position="119"/>
    </location>
</feature>
<accession>A0A1D8NLR8</accession>
<evidence type="ECO:0000313" key="6">
    <source>
        <dbReference type="EMBL" id="AOW06579.1"/>
    </source>
</evidence>
<feature type="compositionally biased region" description="Low complexity" evidence="5">
    <location>
        <begin position="134"/>
        <end position="143"/>
    </location>
</feature>
<dbReference type="EMBL" id="CP017558">
    <property type="protein sequence ID" value="AOW06579.1"/>
    <property type="molecule type" value="Genomic_DNA"/>
</dbReference>
<reference evidence="7 9" key="2">
    <citation type="submission" date="2018-07" db="EMBL/GenBank/DDBJ databases">
        <title>Draft Genome Assemblies for Five Robust Yarrowia lipolytica Strains Exhibiting High Lipid Production and Pentose Sugar Utilization and Sugar Alcohol Secretion from Undetoxified Lignocellulosic Biomass Hydrolysates.</title>
        <authorList>
            <consortium name="DOE Joint Genome Institute"/>
            <person name="Walker C."/>
            <person name="Ryu S."/>
            <person name="Na H."/>
            <person name="Zane M."/>
            <person name="LaButti K."/>
            <person name="Lipzen A."/>
            <person name="Haridas S."/>
            <person name="Barry K."/>
            <person name="Grigoriev I.V."/>
            <person name="Quarterman J."/>
            <person name="Slininger P."/>
            <person name="Dien B."/>
            <person name="Trinh C.T."/>
        </authorList>
    </citation>
    <scope>NUCLEOTIDE SEQUENCE [LARGE SCALE GENOMIC DNA]</scope>
    <source>
        <strain evidence="7 9">YB392</strain>
    </source>
</reference>
<dbReference type="PANTHER" id="PTHR13408">
    <property type="entry name" value="DNA-DIRECTED RNA POLYMERASE III"/>
    <property type="match status" value="1"/>
</dbReference>
<feature type="compositionally biased region" description="Basic and acidic residues" evidence="5">
    <location>
        <begin position="76"/>
        <end position="101"/>
    </location>
</feature>
<reference evidence="6 8" key="1">
    <citation type="journal article" date="2016" name="PLoS ONE">
        <title>Sequence Assembly of Yarrowia lipolytica Strain W29/CLIB89 Shows Transposable Element Diversity.</title>
        <authorList>
            <person name="Magnan C."/>
            <person name="Yu J."/>
            <person name="Chang I."/>
            <person name="Jahn E."/>
            <person name="Kanomata Y."/>
            <person name="Wu J."/>
            <person name="Zeller M."/>
            <person name="Oakes M."/>
            <person name="Baldi P."/>
            <person name="Sandmeyer S."/>
        </authorList>
    </citation>
    <scope>NUCLEOTIDE SEQUENCE [LARGE SCALE GENOMIC DNA]</scope>
    <source>
        <strain evidence="6">CLIB89</strain>
        <strain evidence="8">CLIB89(W29)</strain>
    </source>
</reference>
<evidence type="ECO:0000313" key="8">
    <source>
        <dbReference type="Proteomes" id="UP000182444"/>
    </source>
</evidence>
<feature type="compositionally biased region" description="Low complexity" evidence="5">
    <location>
        <begin position="18"/>
        <end position="33"/>
    </location>
</feature>
<feature type="region of interest" description="Disordered" evidence="5">
    <location>
        <begin position="343"/>
        <end position="369"/>
    </location>
</feature>